<accession>A0A5C3LKH3</accession>
<keyword evidence="3" id="KW-0808">Transferase</keyword>
<dbReference type="SUPFAM" id="SSF53383">
    <property type="entry name" value="PLP-dependent transferases"/>
    <property type="match status" value="1"/>
</dbReference>
<dbReference type="InterPro" id="IPR015422">
    <property type="entry name" value="PyrdxlP-dep_Trfase_small"/>
</dbReference>
<feature type="domain" description="Aminotransferase class V" evidence="2">
    <location>
        <begin position="45"/>
        <end position="117"/>
    </location>
</feature>
<dbReference type="Pfam" id="PF00266">
    <property type="entry name" value="Aminotran_5"/>
    <property type="match status" value="2"/>
</dbReference>
<dbReference type="InterPro" id="IPR000192">
    <property type="entry name" value="Aminotrans_V_dom"/>
</dbReference>
<evidence type="ECO:0000313" key="4">
    <source>
        <dbReference type="Proteomes" id="UP000308652"/>
    </source>
</evidence>
<dbReference type="InterPro" id="IPR015421">
    <property type="entry name" value="PyrdxlP-dep_Trfase_major"/>
</dbReference>
<reference evidence="3 4" key="1">
    <citation type="journal article" date="2019" name="Nat. Ecol. Evol.">
        <title>Megaphylogeny resolves global patterns of mushroom evolution.</title>
        <authorList>
            <person name="Varga T."/>
            <person name="Krizsan K."/>
            <person name="Foldi C."/>
            <person name="Dima B."/>
            <person name="Sanchez-Garcia M."/>
            <person name="Sanchez-Ramirez S."/>
            <person name="Szollosi G.J."/>
            <person name="Szarkandi J.G."/>
            <person name="Papp V."/>
            <person name="Albert L."/>
            <person name="Andreopoulos W."/>
            <person name="Angelini C."/>
            <person name="Antonin V."/>
            <person name="Barry K.W."/>
            <person name="Bougher N.L."/>
            <person name="Buchanan P."/>
            <person name="Buyck B."/>
            <person name="Bense V."/>
            <person name="Catcheside P."/>
            <person name="Chovatia M."/>
            <person name="Cooper J."/>
            <person name="Damon W."/>
            <person name="Desjardin D."/>
            <person name="Finy P."/>
            <person name="Geml J."/>
            <person name="Haridas S."/>
            <person name="Hughes K."/>
            <person name="Justo A."/>
            <person name="Karasinski D."/>
            <person name="Kautmanova I."/>
            <person name="Kiss B."/>
            <person name="Kocsube S."/>
            <person name="Kotiranta H."/>
            <person name="LaButti K.M."/>
            <person name="Lechner B.E."/>
            <person name="Liimatainen K."/>
            <person name="Lipzen A."/>
            <person name="Lukacs Z."/>
            <person name="Mihaltcheva S."/>
            <person name="Morgado L.N."/>
            <person name="Niskanen T."/>
            <person name="Noordeloos M.E."/>
            <person name="Ohm R.A."/>
            <person name="Ortiz-Santana B."/>
            <person name="Ovrebo C."/>
            <person name="Racz N."/>
            <person name="Riley R."/>
            <person name="Savchenko A."/>
            <person name="Shiryaev A."/>
            <person name="Soop K."/>
            <person name="Spirin V."/>
            <person name="Szebenyi C."/>
            <person name="Tomsovsky M."/>
            <person name="Tulloss R.E."/>
            <person name="Uehling J."/>
            <person name="Grigoriev I.V."/>
            <person name="Vagvolgyi C."/>
            <person name="Papp T."/>
            <person name="Martin F.M."/>
            <person name="Miettinen O."/>
            <person name="Hibbett D.S."/>
            <person name="Nagy L.G."/>
        </authorList>
    </citation>
    <scope>NUCLEOTIDE SEQUENCE [LARGE SCALE GENOMIC DNA]</scope>
    <source>
        <strain evidence="3 4">CBS 166.37</strain>
    </source>
</reference>
<dbReference type="PANTHER" id="PTHR43092">
    <property type="entry name" value="L-CYSTEINE DESULFHYDRASE"/>
    <property type="match status" value="1"/>
</dbReference>
<sequence length="443" mass="49963">MSACNTTRKDTYEDDKAPPFGHEVLKYFGFDEKYINLNNGSYGSLPRAVSRYCIELTEKVESNPDKYHRLEFQPLLVAARKRIATLIGAETDECVFVPNTTSGVNTVLRNFEWEAGDILIGFSTTYYGVSRVLQYISDTRPNPTLSTIQLAFPTTHAAILQAFRDHIRALKASCGVIEKSEGSPKIVAVIDSVVSNPGVYMPWKDMVKICREEGVWSLVDAAHSVGQEIDLRLAEVQPDFWISNCHKWLFAKRGSAVLYVPKRHQHLIKSAVPTSWDYVSPSDALGGPEAPNFIMQHEWPGAIDFAPYISVIPALDFRSWLGGEARINEYCHSLALSGGIRLAEILNTRLLDETNNSELTLNMVNVELPLPTTPSEIDQGKINEFLEHKLLYDWNVYAVHLYHGDCWWIRCSAQIWNEVSDFEYLGKALIELCSEVKQSILNI</sequence>
<dbReference type="PANTHER" id="PTHR43092:SF2">
    <property type="entry name" value="HERCYNYLCYSTEINE SULFOXIDE LYASE"/>
    <property type="match status" value="1"/>
</dbReference>
<feature type="domain" description="Aminotransferase class V" evidence="2">
    <location>
        <begin position="185"/>
        <end position="268"/>
    </location>
</feature>
<proteinExistence type="predicted"/>
<dbReference type="Proteomes" id="UP000308652">
    <property type="component" value="Unassembled WGS sequence"/>
</dbReference>
<evidence type="ECO:0000256" key="1">
    <source>
        <dbReference type="ARBA" id="ARBA00022898"/>
    </source>
</evidence>
<dbReference type="GO" id="GO:0016740">
    <property type="term" value="F:transferase activity"/>
    <property type="evidence" value="ECO:0007669"/>
    <property type="project" value="UniProtKB-KW"/>
</dbReference>
<dbReference type="STRING" id="68775.A0A5C3LKH3"/>
<keyword evidence="4" id="KW-1185">Reference proteome</keyword>
<keyword evidence="1" id="KW-0663">Pyridoxal phosphate</keyword>
<dbReference type="EMBL" id="ML213654">
    <property type="protein sequence ID" value="TFK33142.1"/>
    <property type="molecule type" value="Genomic_DNA"/>
</dbReference>
<dbReference type="OrthoDB" id="5978656at2759"/>
<protein>
    <submittedName>
        <fullName evidence="3">PLP-dependent transferase</fullName>
    </submittedName>
</protein>
<dbReference type="AlphaFoldDB" id="A0A5C3LKH3"/>
<gene>
    <name evidence="3" type="ORF">BDQ12DRAFT_658336</name>
</gene>
<dbReference type="InterPro" id="IPR015424">
    <property type="entry name" value="PyrdxlP-dep_Trfase"/>
</dbReference>
<evidence type="ECO:0000313" key="3">
    <source>
        <dbReference type="EMBL" id="TFK33142.1"/>
    </source>
</evidence>
<dbReference type="Gene3D" id="3.90.1150.10">
    <property type="entry name" value="Aspartate Aminotransferase, domain 1"/>
    <property type="match status" value="1"/>
</dbReference>
<name>A0A5C3LKH3_9AGAR</name>
<evidence type="ECO:0000259" key="2">
    <source>
        <dbReference type="Pfam" id="PF00266"/>
    </source>
</evidence>
<organism evidence="3 4">
    <name type="scientific">Crucibulum laeve</name>
    <dbReference type="NCBI Taxonomy" id="68775"/>
    <lineage>
        <taxon>Eukaryota</taxon>
        <taxon>Fungi</taxon>
        <taxon>Dikarya</taxon>
        <taxon>Basidiomycota</taxon>
        <taxon>Agaricomycotina</taxon>
        <taxon>Agaricomycetes</taxon>
        <taxon>Agaricomycetidae</taxon>
        <taxon>Agaricales</taxon>
        <taxon>Agaricineae</taxon>
        <taxon>Nidulariaceae</taxon>
        <taxon>Crucibulum</taxon>
    </lineage>
</organism>
<dbReference type="Gene3D" id="3.40.640.10">
    <property type="entry name" value="Type I PLP-dependent aspartate aminotransferase-like (Major domain)"/>
    <property type="match status" value="1"/>
</dbReference>